<feature type="signal peptide" evidence="1">
    <location>
        <begin position="1"/>
        <end position="29"/>
    </location>
</feature>
<accession>A0ABS7CSX8</accession>
<sequence length="206" mass="23012">MVFYKQLPFIRVKATVILLLILFCTSCSPAVSVQSAYDPSINFSTYQTFAWHPAEVPAPKQGTGGALYSTLLDQRVKEAIASELVKNGIKPSIDNPGLLVAYDIAVETPQELNNTNILQPGFGYGYSYWYGYRYRYSGTGLQNFRSIADYKIGTLVIDLIDRNTNNVVWRGAFDAEIDPVIIDEDKINRAVANLMSQFPPVPRTSR</sequence>
<evidence type="ECO:0000256" key="1">
    <source>
        <dbReference type="SAM" id="SignalP"/>
    </source>
</evidence>
<keyword evidence="1" id="KW-0732">Signal</keyword>
<dbReference type="Gene3D" id="3.30.160.670">
    <property type="match status" value="1"/>
</dbReference>
<comment type="caution">
    <text evidence="3">The sequence shown here is derived from an EMBL/GenBank/DDBJ whole genome shotgun (WGS) entry which is preliminary data.</text>
</comment>
<feature type="domain" description="DUF4136" evidence="2">
    <location>
        <begin position="33"/>
        <end position="200"/>
    </location>
</feature>
<feature type="chain" id="PRO_5047252413" evidence="1">
    <location>
        <begin position="30"/>
        <end position="206"/>
    </location>
</feature>
<keyword evidence="4" id="KW-1185">Reference proteome</keyword>
<proteinExistence type="predicted"/>
<dbReference type="Pfam" id="PF13590">
    <property type="entry name" value="DUF4136"/>
    <property type="match status" value="1"/>
</dbReference>
<evidence type="ECO:0000313" key="4">
    <source>
        <dbReference type="Proteomes" id="UP000813018"/>
    </source>
</evidence>
<gene>
    <name evidence="3" type="ORF">K0O23_07665</name>
</gene>
<protein>
    <submittedName>
        <fullName evidence="3">DUF4136 domain-containing protein</fullName>
    </submittedName>
</protein>
<organism evidence="3 4">
    <name type="scientific">Pontibacter aydingkolensis</name>
    <dbReference type="NCBI Taxonomy" id="1911536"/>
    <lineage>
        <taxon>Bacteria</taxon>
        <taxon>Pseudomonadati</taxon>
        <taxon>Bacteroidota</taxon>
        <taxon>Cytophagia</taxon>
        <taxon>Cytophagales</taxon>
        <taxon>Hymenobacteraceae</taxon>
        <taxon>Pontibacter</taxon>
    </lineage>
</organism>
<dbReference type="Proteomes" id="UP000813018">
    <property type="component" value="Unassembled WGS sequence"/>
</dbReference>
<dbReference type="RefSeq" id="WP_219876830.1">
    <property type="nucleotide sequence ID" value="NZ_JAHYXK010000005.1"/>
</dbReference>
<dbReference type="InterPro" id="IPR025411">
    <property type="entry name" value="DUF4136"/>
</dbReference>
<evidence type="ECO:0000313" key="3">
    <source>
        <dbReference type="EMBL" id="MBW7466941.1"/>
    </source>
</evidence>
<dbReference type="EMBL" id="JAHYXK010000005">
    <property type="protein sequence ID" value="MBW7466941.1"/>
    <property type="molecule type" value="Genomic_DNA"/>
</dbReference>
<evidence type="ECO:0000259" key="2">
    <source>
        <dbReference type="Pfam" id="PF13590"/>
    </source>
</evidence>
<reference evidence="3 4" key="1">
    <citation type="journal article" date="2016" name="Int. J. Syst. Evol. Microbiol.">
        <title>Pontibacter aydingkolensis sp. nov., isolated from soil of a salt lake.</title>
        <authorList>
            <person name="Osman G."/>
            <person name="Zhang T."/>
            <person name="Lou K."/>
            <person name="Gao Y."/>
            <person name="Chang W."/>
            <person name="Lin Q."/>
            <person name="Yang H.M."/>
            <person name="Huo X.D."/>
            <person name="Wang N."/>
        </authorList>
    </citation>
    <scope>NUCLEOTIDE SEQUENCE [LARGE SCALE GENOMIC DNA]</scope>
    <source>
        <strain evidence="3 4">KACC 19255</strain>
    </source>
</reference>
<name>A0ABS7CSX8_9BACT</name>